<feature type="compositionally biased region" description="Basic and acidic residues" evidence="1">
    <location>
        <begin position="51"/>
        <end position="63"/>
    </location>
</feature>
<evidence type="ECO:0000313" key="2">
    <source>
        <dbReference type="EMBL" id="HIR05634.1"/>
    </source>
</evidence>
<dbReference type="Proteomes" id="UP000824250">
    <property type="component" value="Unassembled WGS sequence"/>
</dbReference>
<evidence type="ECO:0000256" key="1">
    <source>
        <dbReference type="SAM" id="MobiDB-lite"/>
    </source>
</evidence>
<proteinExistence type="predicted"/>
<sequence>MEEFIRLFGNRRSETGKNRGPDGDFCGKMEGNHASGRNVLYRTSRSAYNEGSEKAGLKKEKQTRYGVENRFGSGQGKGD</sequence>
<evidence type="ECO:0000313" key="3">
    <source>
        <dbReference type="Proteomes" id="UP000824250"/>
    </source>
</evidence>
<organism evidence="2 3">
    <name type="scientific">Candidatus Copromonas faecavium</name>
    <name type="common">nom. illeg.</name>
    <dbReference type="NCBI Taxonomy" id="2840740"/>
    <lineage>
        <taxon>Bacteria</taxon>
        <taxon>Bacillati</taxon>
        <taxon>Bacillota</taxon>
        <taxon>Clostridia</taxon>
        <taxon>Lachnospirales</taxon>
        <taxon>Lachnospiraceae</taxon>
        <taxon>Candidatus Copromonas (nom. illeg.)</taxon>
    </lineage>
</organism>
<dbReference type="AlphaFoldDB" id="A0A9D1A4L7"/>
<feature type="region of interest" description="Disordered" evidence="1">
    <location>
        <begin position="1"/>
        <end position="79"/>
    </location>
</feature>
<accession>A0A9D1A4L7</accession>
<protein>
    <submittedName>
        <fullName evidence="2">Uncharacterized protein</fullName>
    </submittedName>
</protein>
<gene>
    <name evidence="2" type="ORF">IAB28_06675</name>
</gene>
<dbReference type="EMBL" id="DVGC01000036">
    <property type="protein sequence ID" value="HIR05634.1"/>
    <property type="molecule type" value="Genomic_DNA"/>
</dbReference>
<comment type="caution">
    <text evidence="2">The sequence shown here is derived from an EMBL/GenBank/DDBJ whole genome shotgun (WGS) entry which is preliminary data.</text>
</comment>
<reference evidence="2" key="1">
    <citation type="submission" date="2020-10" db="EMBL/GenBank/DDBJ databases">
        <authorList>
            <person name="Gilroy R."/>
        </authorList>
    </citation>
    <scope>NUCLEOTIDE SEQUENCE</scope>
    <source>
        <strain evidence="2">CHK180-2868</strain>
    </source>
</reference>
<name>A0A9D1A4L7_9FIRM</name>
<feature type="compositionally biased region" description="Basic and acidic residues" evidence="1">
    <location>
        <begin position="11"/>
        <end position="31"/>
    </location>
</feature>
<reference evidence="2" key="2">
    <citation type="journal article" date="2021" name="PeerJ">
        <title>Extensive microbial diversity within the chicken gut microbiome revealed by metagenomics and culture.</title>
        <authorList>
            <person name="Gilroy R."/>
            <person name="Ravi A."/>
            <person name="Getino M."/>
            <person name="Pursley I."/>
            <person name="Horton D.L."/>
            <person name="Alikhan N.F."/>
            <person name="Baker D."/>
            <person name="Gharbi K."/>
            <person name="Hall N."/>
            <person name="Watson M."/>
            <person name="Adriaenssens E.M."/>
            <person name="Foster-Nyarko E."/>
            <person name="Jarju S."/>
            <person name="Secka A."/>
            <person name="Antonio M."/>
            <person name="Oren A."/>
            <person name="Chaudhuri R.R."/>
            <person name="La Ragione R."/>
            <person name="Hildebrand F."/>
            <person name="Pallen M.J."/>
        </authorList>
    </citation>
    <scope>NUCLEOTIDE SEQUENCE</scope>
    <source>
        <strain evidence="2">CHK180-2868</strain>
    </source>
</reference>